<name>A0ABU5HFA7_9BACT</name>
<feature type="region of interest" description="Disordered" evidence="2">
    <location>
        <begin position="18"/>
        <end position="97"/>
    </location>
</feature>
<keyword evidence="5" id="KW-1185">Reference proteome</keyword>
<sequence>MTLSLAFATAALLAAQPSNLPPNHPPVPPGTQASPALPGASNGMPEGHPPMTGSGAGSNGLPEGHPPMTGSEGATPSETGAMPQGHPPMSGTGRAPPTAEELLKQLDSTEGLRKRDKTFEIASSLGKLYYTNGRTADAVPYFLQAEEKAIATRKLYLEQRKKLGKQAVPTAEEAGCGFTPETAVEAMGKVAEERAKKGDTAGAVACARAALEPVLDVELLRGNALYLTGDTEGALLVYGRVLEVAPTNEEALFSRSAVLYETKGEDVKALQAAHDGFEALLAVHPDSPRAGLARQLSQFAEETAKAGGREKWKLARAEERRIRRSQPMAAGGPAGMGGPMAGATGQPAGGTGKDGMPVLTQEMIDAVENTERTPELEAGLAKLVEEGEEHLARGRYEDALGVYRRVVPFQPNNGRAKAGMAWAMVGLGRPMGDRIWGVAVNSDAAAVEKLGDTLQAKGDAKGAKALWAKLLSTVPDYPNKAALQAKAGQ</sequence>
<comment type="caution">
    <text evidence="4">The sequence shown here is derived from an EMBL/GenBank/DDBJ whole genome shotgun (WGS) entry which is preliminary data.</text>
</comment>
<dbReference type="RefSeq" id="WP_321550660.1">
    <property type="nucleotide sequence ID" value="NZ_JAXIVS010000017.1"/>
</dbReference>
<keyword evidence="3" id="KW-0732">Signal</keyword>
<evidence type="ECO:0000313" key="5">
    <source>
        <dbReference type="Proteomes" id="UP001291309"/>
    </source>
</evidence>
<feature type="signal peptide" evidence="3">
    <location>
        <begin position="1"/>
        <end position="20"/>
    </location>
</feature>
<dbReference type="PROSITE" id="PS50005">
    <property type="entry name" value="TPR"/>
    <property type="match status" value="1"/>
</dbReference>
<dbReference type="InterPro" id="IPR011990">
    <property type="entry name" value="TPR-like_helical_dom_sf"/>
</dbReference>
<organism evidence="4 5">
    <name type="scientific">Hyalangium rubrum</name>
    <dbReference type="NCBI Taxonomy" id="3103134"/>
    <lineage>
        <taxon>Bacteria</taxon>
        <taxon>Pseudomonadati</taxon>
        <taxon>Myxococcota</taxon>
        <taxon>Myxococcia</taxon>
        <taxon>Myxococcales</taxon>
        <taxon>Cystobacterineae</taxon>
        <taxon>Archangiaceae</taxon>
        <taxon>Hyalangium</taxon>
    </lineage>
</organism>
<evidence type="ECO:0008006" key="6">
    <source>
        <dbReference type="Google" id="ProtNLM"/>
    </source>
</evidence>
<reference evidence="4 5" key="1">
    <citation type="submission" date="2023-12" db="EMBL/GenBank/DDBJ databases">
        <title>the genome sequence of Hyalangium sp. s54d21.</title>
        <authorList>
            <person name="Zhang X."/>
        </authorList>
    </citation>
    <scope>NUCLEOTIDE SEQUENCE [LARGE SCALE GENOMIC DNA]</scope>
    <source>
        <strain evidence="5">s54d21</strain>
    </source>
</reference>
<accession>A0ABU5HFA7</accession>
<keyword evidence="1" id="KW-0802">TPR repeat</keyword>
<dbReference type="Gene3D" id="1.25.40.10">
    <property type="entry name" value="Tetratricopeptide repeat domain"/>
    <property type="match status" value="1"/>
</dbReference>
<dbReference type="SUPFAM" id="SSF48452">
    <property type="entry name" value="TPR-like"/>
    <property type="match status" value="2"/>
</dbReference>
<feature type="region of interest" description="Disordered" evidence="2">
    <location>
        <begin position="323"/>
        <end position="353"/>
    </location>
</feature>
<evidence type="ECO:0000256" key="2">
    <source>
        <dbReference type="SAM" id="MobiDB-lite"/>
    </source>
</evidence>
<dbReference type="Proteomes" id="UP001291309">
    <property type="component" value="Unassembled WGS sequence"/>
</dbReference>
<dbReference type="EMBL" id="JAXIVS010000017">
    <property type="protein sequence ID" value="MDY7231945.1"/>
    <property type="molecule type" value="Genomic_DNA"/>
</dbReference>
<protein>
    <recommendedName>
        <fullName evidence="6">Tetratricopeptide repeat protein</fullName>
    </recommendedName>
</protein>
<dbReference type="InterPro" id="IPR019734">
    <property type="entry name" value="TPR_rpt"/>
</dbReference>
<gene>
    <name evidence="4" type="ORF">SYV04_36495</name>
</gene>
<evidence type="ECO:0000256" key="1">
    <source>
        <dbReference type="PROSITE-ProRule" id="PRU00339"/>
    </source>
</evidence>
<evidence type="ECO:0000256" key="3">
    <source>
        <dbReference type="SAM" id="SignalP"/>
    </source>
</evidence>
<proteinExistence type="predicted"/>
<feature type="compositionally biased region" description="Pro residues" evidence="2">
    <location>
        <begin position="19"/>
        <end position="29"/>
    </location>
</feature>
<dbReference type="SMART" id="SM00028">
    <property type="entry name" value="TPR"/>
    <property type="match status" value="4"/>
</dbReference>
<feature type="repeat" description="TPR" evidence="1">
    <location>
        <begin position="380"/>
        <end position="413"/>
    </location>
</feature>
<evidence type="ECO:0000313" key="4">
    <source>
        <dbReference type="EMBL" id="MDY7231945.1"/>
    </source>
</evidence>
<feature type="chain" id="PRO_5046866090" description="Tetratricopeptide repeat protein" evidence="3">
    <location>
        <begin position="21"/>
        <end position="489"/>
    </location>
</feature>